<name>A0ACB7P732_9PEZI</name>
<protein>
    <submittedName>
        <fullName evidence="1">Uncharacterized protein</fullName>
    </submittedName>
</protein>
<reference evidence="1 2" key="1">
    <citation type="journal article" date="2021" name="Nat. Commun.">
        <title>Genetic determinants of endophytism in the Arabidopsis root mycobiome.</title>
        <authorList>
            <person name="Mesny F."/>
            <person name="Miyauchi S."/>
            <person name="Thiergart T."/>
            <person name="Pickel B."/>
            <person name="Atanasova L."/>
            <person name="Karlsson M."/>
            <person name="Huettel B."/>
            <person name="Barry K.W."/>
            <person name="Haridas S."/>
            <person name="Chen C."/>
            <person name="Bauer D."/>
            <person name="Andreopoulos W."/>
            <person name="Pangilinan J."/>
            <person name="LaButti K."/>
            <person name="Riley R."/>
            <person name="Lipzen A."/>
            <person name="Clum A."/>
            <person name="Drula E."/>
            <person name="Henrissat B."/>
            <person name="Kohler A."/>
            <person name="Grigoriev I.V."/>
            <person name="Martin F.M."/>
            <person name="Hacquard S."/>
        </authorList>
    </citation>
    <scope>NUCLEOTIDE SEQUENCE [LARGE SCALE GENOMIC DNA]</scope>
    <source>
        <strain evidence="1 2">MPI-SDFR-AT-0079</strain>
    </source>
</reference>
<gene>
    <name evidence="1" type="ORF">F5144DRAFT_241653</name>
</gene>
<dbReference type="EMBL" id="JAGIZQ010000004">
    <property type="protein sequence ID" value="KAH6632117.1"/>
    <property type="molecule type" value="Genomic_DNA"/>
</dbReference>
<evidence type="ECO:0000313" key="1">
    <source>
        <dbReference type="EMBL" id="KAH6632117.1"/>
    </source>
</evidence>
<sequence>MTACSKRNVIADLARSIKQGNRITLDPEAITTLPHASRVDLRTGSGAPEARSRARHLLLATRIARGQRWGRIHGPQLVMSRLDGTVIRPALTRNVDFSQPGRRKLAEASAGASKRLKLQVTQRGLAQVHLSFLAVTLSSAEKPAEIALDDLPDRRTCYILGVTHDFGLTRSCLP</sequence>
<keyword evidence="2" id="KW-1185">Reference proteome</keyword>
<accession>A0ACB7P732</accession>
<comment type="caution">
    <text evidence="1">The sequence shown here is derived from an EMBL/GenBank/DDBJ whole genome shotgun (WGS) entry which is preliminary data.</text>
</comment>
<dbReference type="Proteomes" id="UP000724584">
    <property type="component" value="Unassembled WGS sequence"/>
</dbReference>
<proteinExistence type="predicted"/>
<evidence type="ECO:0000313" key="2">
    <source>
        <dbReference type="Proteomes" id="UP000724584"/>
    </source>
</evidence>
<organism evidence="1 2">
    <name type="scientific">Chaetomium tenue</name>
    <dbReference type="NCBI Taxonomy" id="1854479"/>
    <lineage>
        <taxon>Eukaryota</taxon>
        <taxon>Fungi</taxon>
        <taxon>Dikarya</taxon>
        <taxon>Ascomycota</taxon>
        <taxon>Pezizomycotina</taxon>
        <taxon>Sordariomycetes</taxon>
        <taxon>Sordariomycetidae</taxon>
        <taxon>Sordariales</taxon>
        <taxon>Chaetomiaceae</taxon>
        <taxon>Chaetomium</taxon>
    </lineage>
</organism>